<feature type="transmembrane region" description="Helical" evidence="7">
    <location>
        <begin position="325"/>
        <end position="349"/>
    </location>
</feature>
<feature type="transmembrane region" description="Helical" evidence="7">
    <location>
        <begin position="135"/>
        <end position="155"/>
    </location>
</feature>
<dbReference type="CDD" id="cd17323">
    <property type="entry name" value="MFS_Tpo1_MDR_like"/>
    <property type="match status" value="1"/>
</dbReference>
<evidence type="ECO:0000256" key="5">
    <source>
        <dbReference type="ARBA" id="ARBA00023136"/>
    </source>
</evidence>
<evidence type="ECO:0000256" key="3">
    <source>
        <dbReference type="ARBA" id="ARBA00022692"/>
    </source>
</evidence>
<dbReference type="Gene3D" id="1.20.1250.20">
    <property type="entry name" value="MFS general substrate transporter like domains"/>
    <property type="match status" value="1"/>
</dbReference>
<evidence type="ECO:0000256" key="6">
    <source>
        <dbReference type="SAM" id="MobiDB-lite"/>
    </source>
</evidence>
<comment type="caution">
    <text evidence="9">The sequence shown here is derived from an EMBL/GenBank/DDBJ whole genome shotgun (WGS) entry which is preliminary data.</text>
</comment>
<dbReference type="PANTHER" id="PTHR23502">
    <property type="entry name" value="MAJOR FACILITATOR SUPERFAMILY"/>
    <property type="match status" value="1"/>
</dbReference>
<feature type="region of interest" description="Disordered" evidence="6">
    <location>
        <begin position="1"/>
        <end position="92"/>
    </location>
</feature>
<evidence type="ECO:0000256" key="4">
    <source>
        <dbReference type="ARBA" id="ARBA00022989"/>
    </source>
</evidence>
<dbReference type="AlphaFoldDB" id="A0AAD4ILE2"/>
<protein>
    <recommendedName>
        <fullName evidence="8">Major facilitator superfamily (MFS) profile domain-containing protein</fullName>
    </recommendedName>
</protein>
<dbReference type="Proteomes" id="UP001199106">
    <property type="component" value="Unassembled WGS sequence"/>
</dbReference>
<name>A0AAD4ILE2_9PLEO</name>
<keyword evidence="5 7" id="KW-0472">Membrane</keyword>
<feature type="transmembrane region" description="Helical" evidence="7">
    <location>
        <begin position="466"/>
        <end position="487"/>
    </location>
</feature>
<comment type="similarity">
    <text evidence="2">Belongs to the major facilitator superfamily.</text>
</comment>
<proteinExistence type="inferred from homology"/>
<dbReference type="InterPro" id="IPR036259">
    <property type="entry name" value="MFS_trans_sf"/>
</dbReference>
<organism evidence="9 10">
    <name type="scientific">Alternaria panax</name>
    <dbReference type="NCBI Taxonomy" id="48097"/>
    <lineage>
        <taxon>Eukaryota</taxon>
        <taxon>Fungi</taxon>
        <taxon>Dikarya</taxon>
        <taxon>Ascomycota</taxon>
        <taxon>Pezizomycotina</taxon>
        <taxon>Dothideomycetes</taxon>
        <taxon>Pleosporomycetidae</taxon>
        <taxon>Pleosporales</taxon>
        <taxon>Pleosporineae</taxon>
        <taxon>Pleosporaceae</taxon>
        <taxon>Alternaria</taxon>
        <taxon>Alternaria sect. Panax</taxon>
    </lineage>
</organism>
<keyword evidence="4 7" id="KW-1133">Transmembrane helix</keyword>
<feature type="transmembrane region" description="Helical" evidence="7">
    <location>
        <begin position="408"/>
        <end position="429"/>
    </location>
</feature>
<feature type="transmembrane region" description="Helical" evidence="7">
    <location>
        <begin position="167"/>
        <end position="186"/>
    </location>
</feature>
<feature type="transmembrane region" description="Helical" evidence="7">
    <location>
        <begin position="226"/>
        <end position="247"/>
    </location>
</feature>
<reference evidence="9" key="1">
    <citation type="submission" date="2021-07" db="EMBL/GenBank/DDBJ databases">
        <title>Genome Resource of American Ginseng Black Spot Pathogen Alternaria panax.</title>
        <authorList>
            <person name="Qiu C."/>
            <person name="Wang W."/>
            <person name="Liu Z."/>
        </authorList>
    </citation>
    <scope>NUCLEOTIDE SEQUENCE</scope>
    <source>
        <strain evidence="9">BNCC115425</strain>
    </source>
</reference>
<feature type="transmembrane region" description="Helical" evidence="7">
    <location>
        <begin position="192"/>
        <end position="214"/>
    </location>
</feature>
<dbReference type="InterPro" id="IPR020846">
    <property type="entry name" value="MFS_dom"/>
</dbReference>
<feature type="transmembrane region" description="Helical" evidence="7">
    <location>
        <begin position="98"/>
        <end position="115"/>
    </location>
</feature>
<evidence type="ECO:0000313" key="10">
    <source>
        <dbReference type="Proteomes" id="UP001199106"/>
    </source>
</evidence>
<evidence type="ECO:0000256" key="7">
    <source>
        <dbReference type="SAM" id="Phobius"/>
    </source>
</evidence>
<comment type="subcellular location">
    <subcellularLocation>
        <location evidence="1">Membrane</location>
        <topology evidence="1">Multi-pass membrane protein</topology>
    </subcellularLocation>
</comment>
<feature type="transmembrane region" description="Helical" evidence="7">
    <location>
        <begin position="507"/>
        <end position="526"/>
    </location>
</feature>
<keyword evidence="10" id="KW-1185">Reference proteome</keyword>
<dbReference type="SUPFAM" id="SSF103473">
    <property type="entry name" value="MFS general substrate transporter"/>
    <property type="match status" value="1"/>
</dbReference>
<feature type="domain" description="Major facilitator superfamily (MFS) profile" evidence="8">
    <location>
        <begin position="100"/>
        <end position="529"/>
    </location>
</feature>
<gene>
    <name evidence="9" type="ORF">G6011_01739</name>
</gene>
<feature type="compositionally biased region" description="Basic and acidic residues" evidence="6">
    <location>
        <begin position="24"/>
        <end position="33"/>
    </location>
</feature>
<keyword evidence="3 7" id="KW-0812">Transmembrane</keyword>
<accession>A0AAD4ILE2</accession>
<dbReference type="InterPro" id="IPR011701">
    <property type="entry name" value="MFS"/>
</dbReference>
<dbReference type="GO" id="GO:0022857">
    <property type="term" value="F:transmembrane transporter activity"/>
    <property type="evidence" value="ECO:0007669"/>
    <property type="project" value="InterPro"/>
</dbReference>
<evidence type="ECO:0000256" key="1">
    <source>
        <dbReference type="ARBA" id="ARBA00004141"/>
    </source>
</evidence>
<dbReference type="GO" id="GO:0016020">
    <property type="term" value="C:membrane"/>
    <property type="evidence" value="ECO:0007669"/>
    <property type="project" value="UniProtKB-SubCell"/>
</dbReference>
<feature type="transmembrane region" description="Helical" evidence="7">
    <location>
        <begin position="435"/>
        <end position="454"/>
    </location>
</feature>
<feature type="transmembrane region" description="Helical" evidence="7">
    <location>
        <begin position="253"/>
        <end position="274"/>
    </location>
</feature>
<dbReference type="PANTHER" id="PTHR23502:SF68">
    <property type="entry name" value="MULTIDRUG TRANSPORTER, PUTATIVE (AFU_ORTHOLOGUE AFUA_3G01120)-RELATED"/>
    <property type="match status" value="1"/>
</dbReference>
<dbReference type="Pfam" id="PF07690">
    <property type="entry name" value="MFS_1"/>
    <property type="match status" value="1"/>
</dbReference>
<evidence type="ECO:0000259" key="8">
    <source>
        <dbReference type="PROSITE" id="PS50850"/>
    </source>
</evidence>
<dbReference type="PROSITE" id="PS50850">
    <property type="entry name" value="MFS"/>
    <property type="match status" value="1"/>
</dbReference>
<sequence length="539" mass="58502">MATPASLPNPARDAQHLPNGPTKEAYEQGHDADGTVPEESFSQDPEKGVDSQAHSTHTDERTLSDTVPPEQERDPNIVDWDGPDDPENPQNWPAGKKWGIISALGACTLITPLASSFFAPGVPQVLRAFNETSNIIASFVVSVYILGFAIGPLIIAPMSELYGRMYLYNICNVFFVIFNICCAVSNSMGMLIAFRFLTGCAGAAPLTIGGGTIADMFPPQQRAGAMAVWSIGPLLGPVIGPVCGGFLVENQSWRWVFWILAIFGGVFGVLLFFVGRESFHPTLLARKTKALQKETGNMNLRSKLAQDLPPKEIFIRAIVRPMKMLIFSPIVGLMSLYVAINYGILYLFFTTVTFVFEGQYGFSSGAVGLSYIGVGVGMFVGMVSLGILSDKIIVKQQAKGDVKPEHRLPLILTLPGAIGLPIGVFVYGWTTYYKVHWIVPIVFTSLIGLGNLTAMMTIQTYLVDAFTIHAASAIAANTVLRSMFGAFLPLAGLSMYDALGLGWGNSLLGFISLSFIPVPILFRLYGERIRTNPKLQVQL</sequence>
<feature type="transmembrane region" description="Helical" evidence="7">
    <location>
        <begin position="369"/>
        <end position="388"/>
    </location>
</feature>
<evidence type="ECO:0000256" key="2">
    <source>
        <dbReference type="ARBA" id="ARBA00008335"/>
    </source>
</evidence>
<evidence type="ECO:0000313" key="9">
    <source>
        <dbReference type="EMBL" id="KAG9196618.1"/>
    </source>
</evidence>
<dbReference type="FunFam" id="1.20.1250.20:FF:000011">
    <property type="entry name" value="MFS multidrug transporter, putative"/>
    <property type="match status" value="1"/>
</dbReference>
<dbReference type="EMBL" id="JAANER010000001">
    <property type="protein sequence ID" value="KAG9196618.1"/>
    <property type="molecule type" value="Genomic_DNA"/>
</dbReference>